<keyword evidence="2" id="KW-1185">Reference proteome</keyword>
<name>A0ACB6Z565_THEGA</name>
<dbReference type="EMBL" id="MU118118">
    <property type="protein sequence ID" value="KAF9644800.1"/>
    <property type="molecule type" value="Genomic_DNA"/>
</dbReference>
<gene>
    <name evidence="1" type="ORF">BDM02DRAFT_3121270</name>
</gene>
<organism evidence="1 2">
    <name type="scientific">Thelephora ganbajun</name>
    <name type="common">Ganba fungus</name>
    <dbReference type="NCBI Taxonomy" id="370292"/>
    <lineage>
        <taxon>Eukaryota</taxon>
        <taxon>Fungi</taxon>
        <taxon>Dikarya</taxon>
        <taxon>Basidiomycota</taxon>
        <taxon>Agaricomycotina</taxon>
        <taxon>Agaricomycetes</taxon>
        <taxon>Thelephorales</taxon>
        <taxon>Thelephoraceae</taxon>
        <taxon>Thelephora</taxon>
    </lineage>
</organism>
<reference evidence="1" key="2">
    <citation type="journal article" date="2020" name="Nat. Commun.">
        <title>Large-scale genome sequencing of mycorrhizal fungi provides insights into the early evolution of symbiotic traits.</title>
        <authorList>
            <person name="Miyauchi S."/>
            <person name="Kiss E."/>
            <person name="Kuo A."/>
            <person name="Drula E."/>
            <person name="Kohler A."/>
            <person name="Sanchez-Garcia M."/>
            <person name="Morin E."/>
            <person name="Andreopoulos B."/>
            <person name="Barry K.W."/>
            <person name="Bonito G."/>
            <person name="Buee M."/>
            <person name="Carver A."/>
            <person name="Chen C."/>
            <person name="Cichocki N."/>
            <person name="Clum A."/>
            <person name="Culley D."/>
            <person name="Crous P.W."/>
            <person name="Fauchery L."/>
            <person name="Girlanda M."/>
            <person name="Hayes R.D."/>
            <person name="Keri Z."/>
            <person name="LaButti K."/>
            <person name="Lipzen A."/>
            <person name="Lombard V."/>
            <person name="Magnuson J."/>
            <person name="Maillard F."/>
            <person name="Murat C."/>
            <person name="Nolan M."/>
            <person name="Ohm R.A."/>
            <person name="Pangilinan J."/>
            <person name="Pereira M.F."/>
            <person name="Perotto S."/>
            <person name="Peter M."/>
            <person name="Pfister S."/>
            <person name="Riley R."/>
            <person name="Sitrit Y."/>
            <person name="Stielow J.B."/>
            <person name="Szollosi G."/>
            <person name="Zifcakova L."/>
            <person name="Stursova M."/>
            <person name="Spatafora J.W."/>
            <person name="Tedersoo L."/>
            <person name="Vaario L.M."/>
            <person name="Yamada A."/>
            <person name="Yan M."/>
            <person name="Wang P."/>
            <person name="Xu J."/>
            <person name="Bruns T."/>
            <person name="Baldrian P."/>
            <person name="Vilgalys R."/>
            <person name="Dunand C."/>
            <person name="Henrissat B."/>
            <person name="Grigoriev I.V."/>
            <person name="Hibbett D."/>
            <person name="Nagy L.G."/>
            <person name="Martin F.M."/>
        </authorList>
    </citation>
    <scope>NUCLEOTIDE SEQUENCE</scope>
    <source>
        <strain evidence="1">P2</strain>
    </source>
</reference>
<evidence type="ECO:0000313" key="1">
    <source>
        <dbReference type="EMBL" id="KAF9644800.1"/>
    </source>
</evidence>
<comment type="caution">
    <text evidence="1">The sequence shown here is derived from an EMBL/GenBank/DDBJ whole genome shotgun (WGS) entry which is preliminary data.</text>
</comment>
<sequence>MAIVNTIKLYSEIRTLANHTVQSMLNKQGEIPGDTVVTVPDGQQETRAEAITEIDLANASQRWVESQCQYARYPGHYGTLEVEMSPPSIKAKAGQPFSFSEDLQGIGSQIRNIVNVGEVERERPELYAGWNV</sequence>
<evidence type="ECO:0000313" key="2">
    <source>
        <dbReference type="Proteomes" id="UP000886501"/>
    </source>
</evidence>
<dbReference type="Proteomes" id="UP000886501">
    <property type="component" value="Unassembled WGS sequence"/>
</dbReference>
<protein>
    <submittedName>
        <fullName evidence="1">Uncharacterized protein</fullName>
    </submittedName>
</protein>
<reference evidence="1" key="1">
    <citation type="submission" date="2019-10" db="EMBL/GenBank/DDBJ databases">
        <authorList>
            <consortium name="DOE Joint Genome Institute"/>
            <person name="Kuo A."/>
            <person name="Miyauchi S."/>
            <person name="Kiss E."/>
            <person name="Drula E."/>
            <person name="Kohler A."/>
            <person name="Sanchez-Garcia M."/>
            <person name="Andreopoulos B."/>
            <person name="Barry K.W."/>
            <person name="Bonito G."/>
            <person name="Buee M."/>
            <person name="Carver A."/>
            <person name="Chen C."/>
            <person name="Cichocki N."/>
            <person name="Clum A."/>
            <person name="Culley D."/>
            <person name="Crous P.W."/>
            <person name="Fauchery L."/>
            <person name="Girlanda M."/>
            <person name="Hayes R."/>
            <person name="Keri Z."/>
            <person name="Labutti K."/>
            <person name="Lipzen A."/>
            <person name="Lombard V."/>
            <person name="Magnuson J."/>
            <person name="Maillard F."/>
            <person name="Morin E."/>
            <person name="Murat C."/>
            <person name="Nolan M."/>
            <person name="Ohm R."/>
            <person name="Pangilinan J."/>
            <person name="Pereira M."/>
            <person name="Perotto S."/>
            <person name="Peter M."/>
            <person name="Riley R."/>
            <person name="Sitrit Y."/>
            <person name="Stielow B."/>
            <person name="Szollosi G."/>
            <person name="Zifcakova L."/>
            <person name="Stursova M."/>
            <person name="Spatafora J.W."/>
            <person name="Tedersoo L."/>
            <person name="Vaario L.-M."/>
            <person name="Yamada A."/>
            <person name="Yan M."/>
            <person name="Wang P."/>
            <person name="Xu J."/>
            <person name="Bruns T."/>
            <person name="Baldrian P."/>
            <person name="Vilgalys R."/>
            <person name="Henrissat B."/>
            <person name="Grigoriev I.V."/>
            <person name="Hibbett D."/>
            <person name="Nagy L.G."/>
            <person name="Martin F.M."/>
        </authorList>
    </citation>
    <scope>NUCLEOTIDE SEQUENCE</scope>
    <source>
        <strain evidence="1">P2</strain>
    </source>
</reference>
<proteinExistence type="predicted"/>
<accession>A0ACB6Z565</accession>